<feature type="region of interest" description="Disordered" evidence="1">
    <location>
        <begin position="58"/>
        <end position="145"/>
    </location>
</feature>
<evidence type="ECO:0000313" key="2">
    <source>
        <dbReference type="EMBL" id="MFB2839656.1"/>
    </source>
</evidence>
<comment type="caution">
    <text evidence="2">The sequence shown here is derived from an EMBL/GenBank/DDBJ whole genome shotgun (WGS) entry which is preliminary data.</text>
</comment>
<dbReference type="RefSeq" id="WP_413281920.1">
    <property type="nucleotide sequence ID" value="NZ_JBHFNT010000317.1"/>
</dbReference>
<accession>A0ABV4WYC1</accession>
<keyword evidence="3" id="KW-1185">Reference proteome</keyword>
<protein>
    <submittedName>
        <fullName evidence="2">Transposase</fullName>
    </submittedName>
</protein>
<feature type="compositionally biased region" description="Acidic residues" evidence="1">
    <location>
        <begin position="70"/>
        <end position="79"/>
    </location>
</feature>
<name>A0ABV4WYC1_9CYAN</name>
<feature type="region of interest" description="Disordered" evidence="1">
    <location>
        <begin position="183"/>
        <end position="209"/>
    </location>
</feature>
<organism evidence="2 3">
    <name type="scientific">Floridaenema evergladense BLCC-F167</name>
    <dbReference type="NCBI Taxonomy" id="3153639"/>
    <lineage>
        <taxon>Bacteria</taxon>
        <taxon>Bacillati</taxon>
        <taxon>Cyanobacteriota</taxon>
        <taxon>Cyanophyceae</taxon>
        <taxon>Oscillatoriophycideae</taxon>
        <taxon>Aerosakkonematales</taxon>
        <taxon>Aerosakkonemataceae</taxon>
        <taxon>Floridanema</taxon>
        <taxon>Floridanema evergladense</taxon>
    </lineage>
</organism>
<evidence type="ECO:0000256" key="1">
    <source>
        <dbReference type="SAM" id="MobiDB-lite"/>
    </source>
</evidence>
<dbReference type="EMBL" id="JBHFNT010000317">
    <property type="protein sequence ID" value="MFB2839656.1"/>
    <property type="molecule type" value="Genomic_DNA"/>
</dbReference>
<reference evidence="2 3" key="1">
    <citation type="submission" date="2024-09" db="EMBL/GenBank/DDBJ databases">
        <title>Floridaenema gen nov. (Aerosakkonemataceae, Aerosakkonematales ord. nov., Cyanobacteria) from benthic tropical and subtropical fresh waters, with the description of four new species.</title>
        <authorList>
            <person name="Moretto J.A."/>
            <person name="Berthold D.E."/>
            <person name="Lefler F.W."/>
            <person name="Huang I.-S."/>
            <person name="Laughinghouse H. IV."/>
        </authorList>
    </citation>
    <scope>NUCLEOTIDE SEQUENCE [LARGE SCALE GENOMIC DNA]</scope>
    <source>
        <strain evidence="2 3">BLCC-F167</strain>
    </source>
</reference>
<feature type="compositionally biased region" description="Low complexity" evidence="1">
    <location>
        <begin position="120"/>
        <end position="135"/>
    </location>
</feature>
<dbReference type="Gene3D" id="1.10.10.60">
    <property type="entry name" value="Homeodomain-like"/>
    <property type="match status" value="1"/>
</dbReference>
<proteinExistence type="predicted"/>
<sequence length="327" mass="36778">MAKKLTEKDKSEILKLYYNPEETTSTLAVRYGVSHSTISRLLKSTLLPDEYEVLIQQKRSSRGQNATDVVEPEEVEEPEPEKPKPVLPQPKKVVKAPEPEPEAESLAVEGSSRRSRKRSSAVASPVDEAVVSPVSEVEEVTARELDPPLVEFEEDSPEAETGDELLEEAYDADVSTIREMLGEDLLDGEEDLEDDDDLDDEDDDLDDEEGFISPRRRVQIGALIQVLPLSEASFPRPCYLVVDRSAELITRPLRDFGDLGQIPKDEIQQRTLPVFDNHRIARRFSNRNQRVIKVPDGRMLQKTSPYLKAKGITRLLIDGQVYSLSPS</sequence>
<gene>
    <name evidence="2" type="ORF">ACE1CA_34630</name>
</gene>
<evidence type="ECO:0000313" key="3">
    <source>
        <dbReference type="Proteomes" id="UP001576780"/>
    </source>
</evidence>
<dbReference type="Proteomes" id="UP001576780">
    <property type="component" value="Unassembled WGS sequence"/>
</dbReference>